<comment type="caution">
    <text evidence="1">The sequence shown here is derived from an EMBL/GenBank/DDBJ whole genome shotgun (WGS) entry which is preliminary data.</text>
</comment>
<dbReference type="RefSeq" id="WP_211853743.1">
    <property type="nucleotide sequence ID" value="NZ_JAAGBB010000020.1"/>
</dbReference>
<protein>
    <submittedName>
        <fullName evidence="1">Uncharacterized protein</fullName>
    </submittedName>
</protein>
<name>A0ABS5F0Q3_9PROT</name>
<dbReference type="EMBL" id="JAAGBB010000020">
    <property type="protein sequence ID" value="MBR0666068.1"/>
    <property type="molecule type" value="Genomic_DNA"/>
</dbReference>
<dbReference type="Proteomes" id="UP001196870">
    <property type="component" value="Unassembled WGS sequence"/>
</dbReference>
<gene>
    <name evidence="1" type="ORF">GXW71_17035</name>
</gene>
<organism evidence="1 2">
    <name type="scientific">Plastoroseomonas hellenica</name>
    <dbReference type="NCBI Taxonomy" id="2687306"/>
    <lineage>
        <taxon>Bacteria</taxon>
        <taxon>Pseudomonadati</taxon>
        <taxon>Pseudomonadota</taxon>
        <taxon>Alphaproteobacteria</taxon>
        <taxon>Acetobacterales</taxon>
        <taxon>Acetobacteraceae</taxon>
        <taxon>Plastoroseomonas</taxon>
    </lineage>
</organism>
<evidence type="ECO:0000313" key="2">
    <source>
        <dbReference type="Proteomes" id="UP001196870"/>
    </source>
</evidence>
<sequence>MSSSTTTMRETMAAKWAAAKPLAIALVVGLVAGPIISGITGYQIRASTAQAAARAGIVEQQAAFCAERARASGSVTGTLDYQTRNNLARQFAVMAGATTPDPDVVYACSTKLST</sequence>
<accession>A0ABS5F0Q3</accession>
<proteinExistence type="predicted"/>
<evidence type="ECO:0000313" key="1">
    <source>
        <dbReference type="EMBL" id="MBR0666068.1"/>
    </source>
</evidence>
<keyword evidence="2" id="KW-1185">Reference proteome</keyword>
<reference evidence="2" key="1">
    <citation type="journal article" date="2021" name="Syst. Appl. Microbiol.">
        <title>Roseomonas hellenica sp. nov., isolated from roots of wild-growing Alkanna tinctoria.</title>
        <authorList>
            <person name="Rat A."/>
            <person name="Naranjo H.D."/>
            <person name="Lebbe L."/>
            <person name="Cnockaert M."/>
            <person name="Krigas N."/>
            <person name="Grigoriadou K."/>
            <person name="Maloupa E."/>
            <person name="Willems A."/>
        </authorList>
    </citation>
    <scope>NUCLEOTIDE SEQUENCE [LARGE SCALE GENOMIC DNA]</scope>
    <source>
        <strain evidence="2">LMG 31523</strain>
    </source>
</reference>